<feature type="domain" description="SEC7" evidence="2">
    <location>
        <begin position="116"/>
        <end position="214"/>
    </location>
</feature>
<proteinExistence type="predicted"/>
<accession>A0A8H7IEI1</accession>
<feature type="compositionally biased region" description="Basic and acidic residues" evidence="1">
    <location>
        <begin position="670"/>
        <end position="687"/>
    </location>
</feature>
<dbReference type="GO" id="GO:0005085">
    <property type="term" value="F:guanyl-nucleotide exchange factor activity"/>
    <property type="evidence" value="ECO:0007669"/>
    <property type="project" value="InterPro"/>
</dbReference>
<dbReference type="InterPro" id="IPR035999">
    <property type="entry name" value="Sec7_dom_sf"/>
</dbReference>
<dbReference type="InterPro" id="IPR000904">
    <property type="entry name" value="Sec7_dom"/>
</dbReference>
<sequence>MTAEKFHIESAVSGVCLQNSTLKVGPAFESTGFFSHHGALLRAQGTASELNIDQPPRIRRSSLKRHRSHIEDATQAITVPGSEDTAKAFAERAWQEDPSFVEREGLVEWLGSPLVDLTIDDAIRQLCNKLYIKGETQQMDRVLEAFSEHYVTQNAASIWRIADIVHVVSFAIILFDTGLQSAEFNTPTISRWFVESTIEAIRAQLQQGSILKQNGTLKNLLTNSTLASDPLPDIDGSGQLHFSTSPSGKPESLASVNIDRRPSSRGSRTSRDSWIITQSWDTGEPQFGERWFTDISRELSAIYSRIQAKPILQTGRYKDTAASPQSRSESRAIFLSTLGRSGPLLWKPMKPTTGRIAKPKRWLTIIATVRDSIFDMSGPVTPGNSGAAGRRLGALSLLHSLAIEFPTPKGTKVRSFGLTLASGETHVFEIQAPEGVFSKSKSKRRADPDAEVSAWVRACNYHAARYSRAPLPNAVTNAEYGWNGVTEVDDGQDSTKGHARNVVIEDWVAPNLPAMEAQTDVEAQFGVWRKQVDIYNLEFAKHSELRGKMMSLYRPGSAEAYKALSNWEKKSQYLLTEMVKYDTYAEFLQYHWCEGYSVNNSSSCYNNISGSVHIDPAIQPSYDASVASDAELTSPSSPASDECETSAPQSLIRDITVGNSPHEALYENLPRSDHDGSQCSNETKDDQQSYSPQYMAFTMYECLVQHGCPDLTSLIDPLGFSSSPVAEGGFGTSGLENTAIAIRSWPSRC</sequence>
<comment type="caution">
    <text evidence="3">The sequence shown here is derived from an EMBL/GenBank/DDBJ whole genome shotgun (WGS) entry which is preliminary data.</text>
</comment>
<dbReference type="InterPro" id="IPR023394">
    <property type="entry name" value="Sec7_C_sf"/>
</dbReference>
<dbReference type="EMBL" id="JACYCF010000012">
    <property type="protein sequence ID" value="KAF8753881.1"/>
    <property type="molecule type" value="Genomic_DNA"/>
</dbReference>
<dbReference type="PANTHER" id="PTHR10663:SF373">
    <property type="entry name" value="PH AND SEC7 DOMAIN-CONTAINING PROTEIN C11E3.11C"/>
    <property type="match status" value="1"/>
</dbReference>
<protein>
    <submittedName>
        <fullName evidence="3">Pleckstrin homology domain</fullName>
    </submittedName>
</protein>
<dbReference type="Gene3D" id="1.10.1000.11">
    <property type="entry name" value="Arf Nucleotide-binding Site Opener,domain 2"/>
    <property type="match status" value="1"/>
</dbReference>
<evidence type="ECO:0000259" key="2">
    <source>
        <dbReference type="PROSITE" id="PS50190"/>
    </source>
</evidence>
<organism evidence="3 4">
    <name type="scientific">Rhizoctonia solani</name>
    <dbReference type="NCBI Taxonomy" id="456999"/>
    <lineage>
        <taxon>Eukaryota</taxon>
        <taxon>Fungi</taxon>
        <taxon>Dikarya</taxon>
        <taxon>Basidiomycota</taxon>
        <taxon>Agaricomycotina</taxon>
        <taxon>Agaricomycetes</taxon>
        <taxon>Cantharellales</taxon>
        <taxon>Ceratobasidiaceae</taxon>
        <taxon>Rhizoctonia</taxon>
    </lineage>
</organism>
<dbReference type="PANTHER" id="PTHR10663">
    <property type="entry name" value="GUANYL-NUCLEOTIDE EXCHANGE FACTOR"/>
    <property type="match status" value="1"/>
</dbReference>
<feature type="region of interest" description="Disordered" evidence="1">
    <location>
        <begin position="665"/>
        <end position="687"/>
    </location>
</feature>
<feature type="region of interest" description="Disordered" evidence="1">
    <location>
        <begin position="237"/>
        <end position="270"/>
    </location>
</feature>
<evidence type="ECO:0000256" key="1">
    <source>
        <dbReference type="SAM" id="MobiDB-lite"/>
    </source>
</evidence>
<feature type="region of interest" description="Disordered" evidence="1">
    <location>
        <begin position="625"/>
        <end position="647"/>
    </location>
</feature>
<dbReference type="AlphaFoldDB" id="A0A8H7IEI1"/>
<evidence type="ECO:0000313" key="3">
    <source>
        <dbReference type="EMBL" id="KAF8753881.1"/>
    </source>
</evidence>
<dbReference type="Proteomes" id="UP000614334">
    <property type="component" value="Unassembled WGS sequence"/>
</dbReference>
<gene>
    <name evidence="3" type="ORF">RHS01_06613</name>
</gene>
<name>A0A8H7IEI1_9AGAM</name>
<dbReference type="SMART" id="SM00222">
    <property type="entry name" value="Sec7"/>
    <property type="match status" value="1"/>
</dbReference>
<reference evidence="3" key="1">
    <citation type="submission" date="2020-09" db="EMBL/GenBank/DDBJ databases">
        <title>Comparative genome analyses of four rice-infecting Rhizoctonia solani isolates reveal extensive enrichment of homogalacturonan modification genes.</title>
        <authorList>
            <person name="Lee D.-Y."/>
            <person name="Jeon J."/>
            <person name="Kim K.-T."/>
            <person name="Cheong K."/>
            <person name="Song H."/>
            <person name="Choi G."/>
            <person name="Ko J."/>
            <person name="Opiyo S.O."/>
            <person name="Zuo S."/>
            <person name="Madhav S."/>
            <person name="Lee Y.-H."/>
            <person name="Wang G.-L."/>
        </authorList>
    </citation>
    <scope>NUCLEOTIDE SEQUENCE</scope>
    <source>
        <strain evidence="3">AG1-IA B2</strain>
    </source>
</reference>
<dbReference type="GO" id="GO:0032012">
    <property type="term" value="P:regulation of ARF protein signal transduction"/>
    <property type="evidence" value="ECO:0007669"/>
    <property type="project" value="InterPro"/>
</dbReference>
<dbReference type="Pfam" id="PF01369">
    <property type="entry name" value="Sec7"/>
    <property type="match status" value="1"/>
</dbReference>
<dbReference type="PROSITE" id="PS50190">
    <property type="entry name" value="SEC7"/>
    <property type="match status" value="1"/>
</dbReference>
<dbReference type="SUPFAM" id="SSF48425">
    <property type="entry name" value="Sec7 domain"/>
    <property type="match status" value="1"/>
</dbReference>
<evidence type="ECO:0000313" key="4">
    <source>
        <dbReference type="Proteomes" id="UP000614334"/>
    </source>
</evidence>